<dbReference type="Pfam" id="PF00821">
    <property type="entry name" value="PEPCK_GTP"/>
    <property type="match status" value="1"/>
</dbReference>
<organism evidence="3 4">
    <name type="scientific">Pristionchus mayeri</name>
    <dbReference type="NCBI Taxonomy" id="1317129"/>
    <lineage>
        <taxon>Eukaryota</taxon>
        <taxon>Metazoa</taxon>
        <taxon>Ecdysozoa</taxon>
        <taxon>Nematoda</taxon>
        <taxon>Chromadorea</taxon>
        <taxon>Rhabditida</taxon>
        <taxon>Rhabditina</taxon>
        <taxon>Diplogasteromorpha</taxon>
        <taxon>Diplogasteroidea</taxon>
        <taxon>Neodiplogasteridae</taxon>
        <taxon>Pristionchus</taxon>
    </lineage>
</organism>
<dbReference type="SUPFAM" id="SSF53795">
    <property type="entry name" value="PEP carboxykinase-like"/>
    <property type="match status" value="2"/>
</dbReference>
<keyword evidence="4" id="KW-1185">Reference proteome</keyword>
<dbReference type="AlphaFoldDB" id="A0AAN5CZJ2"/>
<dbReference type="GO" id="GO:0006107">
    <property type="term" value="P:oxaloacetate metabolic process"/>
    <property type="evidence" value="ECO:0007669"/>
    <property type="project" value="TreeGrafter"/>
</dbReference>
<dbReference type="InterPro" id="IPR035077">
    <property type="entry name" value="PEP_carboxykinase_GTP_C"/>
</dbReference>
<dbReference type="GO" id="GO:0042594">
    <property type="term" value="P:response to starvation"/>
    <property type="evidence" value="ECO:0007669"/>
    <property type="project" value="TreeGrafter"/>
</dbReference>
<feature type="region of interest" description="Disordered" evidence="1">
    <location>
        <begin position="62"/>
        <end position="82"/>
    </location>
</feature>
<dbReference type="PANTHER" id="PTHR11561:SF16">
    <property type="entry name" value="PHOSPHOENOLPYRUVATE CARBOXYKINASE (GTP)"/>
    <property type="match status" value="1"/>
</dbReference>
<feature type="compositionally biased region" description="Basic and acidic residues" evidence="1">
    <location>
        <begin position="242"/>
        <end position="340"/>
    </location>
</feature>
<gene>
    <name evidence="3" type="ORF">PMAYCL1PPCAC_24093</name>
</gene>
<dbReference type="GO" id="GO:0006094">
    <property type="term" value="P:gluconeogenesis"/>
    <property type="evidence" value="ECO:0007669"/>
    <property type="project" value="InterPro"/>
</dbReference>
<evidence type="ECO:0000259" key="2">
    <source>
        <dbReference type="Pfam" id="PF00821"/>
    </source>
</evidence>
<dbReference type="EMBL" id="BTRK01000005">
    <property type="protein sequence ID" value="GMR53898.1"/>
    <property type="molecule type" value="Genomic_DNA"/>
</dbReference>
<dbReference type="GO" id="GO:0005525">
    <property type="term" value="F:GTP binding"/>
    <property type="evidence" value="ECO:0007669"/>
    <property type="project" value="InterPro"/>
</dbReference>
<feature type="region of interest" description="Disordered" evidence="1">
    <location>
        <begin position="212"/>
        <end position="356"/>
    </location>
</feature>
<evidence type="ECO:0000256" key="1">
    <source>
        <dbReference type="SAM" id="MobiDB-lite"/>
    </source>
</evidence>
<dbReference type="GO" id="GO:0071333">
    <property type="term" value="P:cellular response to glucose stimulus"/>
    <property type="evidence" value="ECO:0007669"/>
    <property type="project" value="TreeGrafter"/>
</dbReference>
<evidence type="ECO:0000313" key="3">
    <source>
        <dbReference type="EMBL" id="GMR53898.1"/>
    </source>
</evidence>
<feature type="domain" description="Phosphoenolpyruvate carboxykinase C-terminal P-loop" evidence="2">
    <location>
        <begin position="13"/>
        <end position="186"/>
    </location>
</feature>
<evidence type="ECO:0000313" key="4">
    <source>
        <dbReference type="Proteomes" id="UP001328107"/>
    </source>
</evidence>
<dbReference type="GO" id="GO:0030145">
    <property type="term" value="F:manganese ion binding"/>
    <property type="evidence" value="ECO:0007669"/>
    <property type="project" value="TreeGrafter"/>
</dbReference>
<dbReference type="GO" id="GO:0005829">
    <property type="term" value="C:cytosol"/>
    <property type="evidence" value="ECO:0007669"/>
    <property type="project" value="TreeGrafter"/>
</dbReference>
<dbReference type="InterPro" id="IPR013035">
    <property type="entry name" value="PEP_carboxykinase_C"/>
</dbReference>
<dbReference type="PANTHER" id="PTHR11561">
    <property type="entry name" value="PHOSPHOENOLPYRUVATE CARBOXYKINASE"/>
    <property type="match status" value="1"/>
</dbReference>
<dbReference type="GO" id="GO:0019543">
    <property type="term" value="P:propionate catabolic process"/>
    <property type="evidence" value="ECO:0007669"/>
    <property type="project" value="TreeGrafter"/>
</dbReference>
<dbReference type="GO" id="GO:0004613">
    <property type="term" value="F:phosphoenolpyruvate carboxykinase (GTP) activity"/>
    <property type="evidence" value="ECO:0007669"/>
    <property type="project" value="TreeGrafter"/>
</dbReference>
<proteinExistence type="predicted"/>
<dbReference type="InterPro" id="IPR008209">
    <property type="entry name" value="PEP_carboxykinase_GTP"/>
</dbReference>
<reference evidence="4" key="1">
    <citation type="submission" date="2022-10" db="EMBL/GenBank/DDBJ databases">
        <title>Genome assembly of Pristionchus species.</title>
        <authorList>
            <person name="Yoshida K."/>
            <person name="Sommer R.J."/>
        </authorList>
    </citation>
    <scope>NUCLEOTIDE SEQUENCE [LARGE SCALE GENOMIC DNA]</scope>
    <source>
        <strain evidence="4">RS5460</strain>
    </source>
</reference>
<feature type="compositionally biased region" description="Basic and acidic residues" evidence="1">
    <location>
        <begin position="212"/>
        <end position="231"/>
    </location>
</feature>
<protein>
    <recommendedName>
        <fullName evidence="2">Phosphoenolpyruvate carboxykinase C-terminal P-loop domain-containing protein</fullName>
    </recommendedName>
</protein>
<dbReference type="GO" id="GO:0033993">
    <property type="term" value="P:response to lipid"/>
    <property type="evidence" value="ECO:0007669"/>
    <property type="project" value="TreeGrafter"/>
</dbReference>
<name>A0AAN5CZJ2_9BILA</name>
<accession>A0AAN5CZJ2</accession>
<sequence length="356" mass="40201">MSMRTVKGTGIDHEQLIFNPLGMSTYYAFGLNEYLKQWFDMEKEGRTMPKIFHLNLFRRPSTGSSTPSTLSPAASMSTSSTSLDIKSDKSTIFDTPVTPQAENKQAPKDFKTVWPGFGDNIRLLAWIHGRVLKKESAVGKGFPLGTTVPATERLKGLKDVDWETCIEYDGKGWKSEVREATKKIKSISLFEKEQKFLLSFLSKKRGIIKESLGENKDQMSEEPTKEEKKEAANIQSTVASKEAIKSVTKPEQKEEPKREPKGEPKPEPKGIVKMETSRDSKDEPKVGLKEESKEGKVESKTEKKEEEKEEGKEEKKEEHKEEVKEESKEEGKEGEHKDGEQSIGHLSLQKSGNFLI</sequence>
<dbReference type="Proteomes" id="UP001328107">
    <property type="component" value="Unassembled WGS sequence"/>
</dbReference>
<comment type="caution">
    <text evidence="3">The sequence shown here is derived from an EMBL/GenBank/DDBJ whole genome shotgun (WGS) entry which is preliminary data.</text>
</comment>
<dbReference type="GO" id="GO:0046327">
    <property type="term" value="P:glycerol biosynthetic process from pyruvate"/>
    <property type="evidence" value="ECO:0007669"/>
    <property type="project" value="TreeGrafter"/>
</dbReference>
<dbReference type="Gene3D" id="3.90.228.20">
    <property type="match status" value="2"/>
</dbReference>